<gene>
    <name evidence="7" type="ORF">NOO_LOCUS2337</name>
</gene>
<sequence>MTKSVEINGEWTLSFRDEQQKLDSEADAEKMAKIIENADLVEVLELRGNTVGVGAGQRLAHALERHPELKRALWSDMFTGRLKEEIPSILYTLCDAMIRSGTRLVELDLSDNAFGPIGAEGLEQFLESSSAYSLEVLKLNNNGLGAGGKIIAKALIRCHANARKDGQNFQLKTFIAGRNRLEDPGAFALAEAFQVLGSLEEITMYQDGIRPKGIEALSKSFRYNPNLKIINLSDNTFTVNGAHAMAQVIRDLSNLEVLNFGDCLCRDKGALDIIANISLSFHSRLKEINLSGNELSPNAIKAILSKVNEGLHLKSLILHTNNMGVQFDKVRSECEKYDFIDLGEESDDQGTLDEESDDCQELYSEKNHSSDSNSESGDEQVKNDIAARVITLDKSLEPDNYQTIISFRNEQWNSEEDVGAVIHALFSQKFAKVLDLRENHIGVNACRKIAEVLRERMRKNMQSLEEVNLSQSDIAAEGMLEFLHAFRSNPKLKIIILSGNSLKVDGAVAVAEVLPSLPLLEVLDLSSCACLERGILAVVANLNSSIHLRLKILDFSSNALGANVIQQIVRIFASGGFHLERLSLHSNNIGHRFSELKEEFSYIHFLDLGTDSNDQSFLTEEISVIDGLKRESWNRSDDEYVEDLNNLRMKEQIHLTTMLIAMLDTLFSRVKTLVEALHTDLCGRTQEITATLLCSFCILLSTENLNKQVLKEKITTLTDAVLTAAEKVKRRPVCATESICNQLLAFAGAVRSEVPLQAVVDIRSVIFLLESMIKRGHFQDMHPTIAFSFKAIKQTHPNQSVEIDRLMQAMSYQ</sequence>
<dbReference type="EMBL" id="UYRW01000359">
    <property type="protein sequence ID" value="VDK66082.1"/>
    <property type="molecule type" value="Genomic_DNA"/>
</dbReference>
<evidence type="ECO:0000256" key="2">
    <source>
        <dbReference type="ARBA" id="ARBA00022468"/>
    </source>
</evidence>
<dbReference type="FunFam" id="3.80.10.10:FF:000142">
    <property type="entry name" value="Ran GTPase activating protein 1"/>
    <property type="match status" value="1"/>
</dbReference>
<dbReference type="GO" id="GO:0005829">
    <property type="term" value="C:cytosol"/>
    <property type="evidence" value="ECO:0007669"/>
    <property type="project" value="TreeGrafter"/>
</dbReference>
<dbReference type="Proteomes" id="UP000271087">
    <property type="component" value="Unassembled WGS sequence"/>
</dbReference>
<dbReference type="GO" id="GO:0005096">
    <property type="term" value="F:GTPase activator activity"/>
    <property type="evidence" value="ECO:0007669"/>
    <property type="project" value="UniProtKB-KW"/>
</dbReference>
<keyword evidence="8" id="KW-1185">Reference proteome</keyword>
<keyword evidence="2" id="KW-0343">GTPase activation</keyword>
<dbReference type="GO" id="GO:0005634">
    <property type="term" value="C:nucleus"/>
    <property type="evidence" value="ECO:0007669"/>
    <property type="project" value="UniProtKB-SubCell"/>
</dbReference>
<keyword evidence="5" id="KW-0539">Nucleus</keyword>
<protein>
    <submittedName>
        <fullName evidence="9">Ran gtpase-activating protein</fullName>
    </submittedName>
</protein>
<dbReference type="PANTHER" id="PTHR24113:SF12">
    <property type="entry name" value="RAN GTPASE-ACTIVATING PROTEIN 1"/>
    <property type="match status" value="1"/>
</dbReference>
<name>A0A182E2Y4_ONCOC</name>
<evidence type="ECO:0000256" key="1">
    <source>
        <dbReference type="ARBA" id="ARBA00004123"/>
    </source>
</evidence>
<evidence type="ECO:0000313" key="8">
    <source>
        <dbReference type="Proteomes" id="UP000271087"/>
    </source>
</evidence>
<dbReference type="InterPro" id="IPR001611">
    <property type="entry name" value="Leu-rich_rpt"/>
</dbReference>
<dbReference type="STRING" id="42157.A0A182E2Y4"/>
<proteinExistence type="predicted"/>
<evidence type="ECO:0000256" key="3">
    <source>
        <dbReference type="ARBA" id="ARBA00022614"/>
    </source>
</evidence>
<evidence type="ECO:0000256" key="5">
    <source>
        <dbReference type="ARBA" id="ARBA00023242"/>
    </source>
</evidence>
<accession>A0A182E2Y4</accession>
<dbReference type="AlphaFoldDB" id="A0A182E2Y4"/>
<evidence type="ECO:0000313" key="9">
    <source>
        <dbReference type="WBParaSite" id="nOo.2.0.1.t02337-RA"/>
    </source>
</evidence>
<dbReference type="Pfam" id="PF13516">
    <property type="entry name" value="LRR_6"/>
    <property type="match status" value="2"/>
</dbReference>
<dbReference type="PANTHER" id="PTHR24113">
    <property type="entry name" value="RAN GTPASE-ACTIVATING PROTEIN 1"/>
    <property type="match status" value="1"/>
</dbReference>
<dbReference type="CDD" id="cd00116">
    <property type="entry name" value="LRR_RI"/>
    <property type="match status" value="1"/>
</dbReference>
<dbReference type="Gene3D" id="3.80.10.10">
    <property type="entry name" value="Ribonuclease Inhibitor"/>
    <property type="match status" value="2"/>
</dbReference>
<evidence type="ECO:0000256" key="4">
    <source>
        <dbReference type="ARBA" id="ARBA00022737"/>
    </source>
</evidence>
<dbReference type="GO" id="GO:0048471">
    <property type="term" value="C:perinuclear region of cytoplasm"/>
    <property type="evidence" value="ECO:0007669"/>
    <property type="project" value="TreeGrafter"/>
</dbReference>
<dbReference type="GO" id="GO:0031267">
    <property type="term" value="F:small GTPase binding"/>
    <property type="evidence" value="ECO:0007669"/>
    <property type="project" value="TreeGrafter"/>
</dbReference>
<reference evidence="9" key="1">
    <citation type="submission" date="2016-06" db="UniProtKB">
        <authorList>
            <consortium name="WormBaseParasite"/>
        </authorList>
    </citation>
    <scope>IDENTIFICATION</scope>
</reference>
<keyword evidence="4" id="KW-0677">Repeat</keyword>
<feature type="region of interest" description="Disordered" evidence="6">
    <location>
        <begin position="345"/>
        <end position="380"/>
    </location>
</feature>
<dbReference type="OrthoDB" id="184583at2759"/>
<keyword evidence="3" id="KW-0433">Leucine-rich repeat</keyword>
<dbReference type="SMART" id="SM00368">
    <property type="entry name" value="LRR_RI"/>
    <property type="match status" value="12"/>
</dbReference>
<dbReference type="InterPro" id="IPR027038">
    <property type="entry name" value="RanGap"/>
</dbReference>
<evidence type="ECO:0000256" key="6">
    <source>
        <dbReference type="SAM" id="MobiDB-lite"/>
    </source>
</evidence>
<evidence type="ECO:0000313" key="7">
    <source>
        <dbReference type="EMBL" id="VDK66082.1"/>
    </source>
</evidence>
<feature type="compositionally biased region" description="Acidic residues" evidence="6">
    <location>
        <begin position="345"/>
        <end position="360"/>
    </location>
</feature>
<dbReference type="InterPro" id="IPR032675">
    <property type="entry name" value="LRR_dom_sf"/>
</dbReference>
<reference evidence="7 8" key="2">
    <citation type="submission" date="2018-08" db="EMBL/GenBank/DDBJ databases">
        <authorList>
            <person name="Laetsch R D."/>
            <person name="Stevens L."/>
            <person name="Kumar S."/>
            <person name="Blaxter L. M."/>
        </authorList>
    </citation>
    <scope>NUCLEOTIDE SEQUENCE [LARGE SCALE GENOMIC DNA]</scope>
</reference>
<comment type="subcellular location">
    <subcellularLocation>
        <location evidence="1">Nucleus</location>
    </subcellularLocation>
</comment>
<dbReference type="GO" id="GO:0006913">
    <property type="term" value="P:nucleocytoplasmic transport"/>
    <property type="evidence" value="ECO:0007669"/>
    <property type="project" value="TreeGrafter"/>
</dbReference>
<organism evidence="9">
    <name type="scientific">Onchocerca ochengi</name>
    <name type="common">Filarial nematode worm</name>
    <dbReference type="NCBI Taxonomy" id="42157"/>
    <lineage>
        <taxon>Eukaryota</taxon>
        <taxon>Metazoa</taxon>
        <taxon>Ecdysozoa</taxon>
        <taxon>Nematoda</taxon>
        <taxon>Chromadorea</taxon>
        <taxon>Rhabditida</taxon>
        <taxon>Spirurina</taxon>
        <taxon>Spiruromorpha</taxon>
        <taxon>Filarioidea</taxon>
        <taxon>Onchocercidae</taxon>
        <taxon>Onchocerca</taxon>
    </lineage>
</organism>
<dbReference type="SUPFAM" id="SSF52047">
    <property type="entry name" value="RNI-like"/>
    <property type="match status" value="2"/>
</dbReference>
<dbReference type="WBParaSite" id="nOo.2.0.1.t02337-RA">
    <property type="protein sequence ID" value="nOo.2.0.1.t02337-RA"/>
    <property type="gene ID" value="nOo.2.0.1.g02337"/>
</dbReference>